<accession>A0AAV8X7Y5</accession>
<proteinExistence type="predicted"/>
<protein>
    <recommendedName>
        <fullName evidence="3">PAS domain-containing protein</fullName>
    </recommendedName>
</protein>
<evidence type="ECO:0008006" key="3">
    <source>
        <dbReference type="Google" id="ProtNLM"/>
    </source>
</evidence>
<evidence type="ECO:0000313" key="1">
    <source>
        <dbReference type="EMBL" id="KAJ8934575.1"/>
    </source>
</evidence>
<keyword evidence="2" id="KW-1185">Reference proteome</keyword>
<name>A0AAV8X7Y5_9CUCU</name>
<reference evidence="1" key="1">
    <citation type="journal article" date="2023" name="Insect Mol. Biol.">
        <title>Genome sequencing provides insights into the evolution of gene families encoding plant cell wall-degrading enzymes in longhorned beetles.</title>
        <authorList>
            <person name="Shin N.R."/>
            <person name="Okamura Y."/>
            <person name="Kirsch R."/>
            <person name="Pauchet Y."/>
        </authorList>
    </citation>
    <scope>NUCLEOTIDE SEQUENCE</scope>
    <source>
        <strain evidence="1">RBIC_L_NR</strain>
    </source>
</reference>
<comment type="caution">
    <text evidence="1">The sequence shown here is derived from an EMBL/GenBank/DDBJ whole genome shotgun (WGS) entry which is preliminary data.</text>
</comment>
<organism evidence="1 2">
    <name type="scientific">Rhamnusium bicolor</name>
    <dbReference type="NCBI Taxonomy" id="1586634"/>
    <lineage>
        <taxon>Eukaryota</taxon>
        <taxon>Metazoa</taxon>
        <taxon>Ecdysozoa</taxon>
        <taxon>Arthropoda</taxon>
        <taxon>Hexapoda</taxon>
        <taxon>Insecta</taxon>
        <taxon>Pterygota</taxon>
        <taxon>Neoptera</taxon>
        <taxon>Endopterygota</taxon>
        <taxon>Coleoptera</taxon>
        <taxon>Polyphaga</taxon>
        <taxon>Cucujiformia</taxon>
        <taxon>Chrysomeloidea</taxon>
        <taxon>Cerambycidae</taxon>
        <taxon>Lepturinae</taxon>
        <taxon>Rhagiini</taxon>
        <taxon>Rhamnusium</taxon>
    </lineage>
</organism>
<gene>
    <name evidence="1" type="ORF">NQ314_013274</name>
</gene>
<dbReference type="EMBL" id="JANEYF010003709">
    <property type="protein sequence ID" value="KAJ8934575.1"/>
    <property type="molecule type" value="Genomic_DNA"/>
</dbReference>
<dbReference type="Proteomes" id="UP001162156">
    <property type="component" value="Unassembled WGS sequence"/>
</dbReference>
<dbReference type="AlphaFoldDB" id="A0AAV8X7Y5"/>
<sequence length="136" mass="15934">MNTSVCQFTGYTPAYLTFDRELRTPDDVRRDFRAIIESDNFVLQITPYLRTLATTLSQARDTHEHQQDIRKKYADSKRRDVTYKLSDLVLVNTHVLSKAKANITSKFIPRRDEPYQISRIVSPTYYEVKDPANPYL</sequence>
<evidence type="ECO:0000313" key="2">
    <source>
        <dbReference type="Proteomes" id="UP001162156"/>
    </source>
</evidence>